<sequence>MRNIMRSNEGPDGDKPVLEEADMAPAGRDSDQASRSHAFLSVLLHVTCSLMMSSHQSDVDESDLDPIDLDGALDAAGFGSFQLKAMQALILSQMVVGMETALWWQLPPLLEHQWELSAEELTTGQMACITFFSAGSLLAGHAADFYGRFVSLLFLDSAYMIMMLLSSIAPTAVFLLAFRCSCSLLAGGRLSCALPLAMEICPPRWRFGSALIVACVGANIGSLYLIGARSVLDAVLGESYSATLEWRLLLLSCAVVELPVWFLMRNQLCESLSFLYEEGMRGLCLNVLDYMAEENGQEVRFTGAVSLVGGRDEAEAQRRRERRGLAKCSITWVACAVCSGIVAAELMEDESVVLNMAGSEKGKVKILQLALLHVSSALFTLTLWDQVNHFDLVHFVCIVPAIVLGACFMLIPPFHGLVSLLFGALLFFLIMALHSLSLALFSTFLPSKSRCSSFGGGLCVTSFLHLLTLKLSSTFTKSLLRPLVPILLLLTLTAHALLRDESDADDKMFVKSDEGAREEGTSVV</sequence>
<feature type="transmembrane region" description="Helical" evidence="6">
    <location>
        <begin position="417"/>
        <end position="441"/>
    </location>
</feature>
<feature type="transmembrane region" description="Helical" evidence="6">
    <location>
        <begin position="207"/>
        <end position="226"/>
    </location>
</feature>
<feature type="transmembrane region" description="Helical" evidence="6">
    <location>
        <begin position="325"/>
        <end position="346"/>
    </location>
</feature>
<keyword evidence="5 6" id="KW-0472">Membrane</keyword>
<gene>
    <name evidence="7" type="ORF">GUITHDRAFT_111073</name>
</gene>
<evidence type="ECO:0000256" key="5">
    <source>
        <dbReference type="ARBA" id="ARBA00023136"/>
    </source>
</evidence>
<evidence type="ECO:0008006" key="10">
    <source>
        <dbReference type="Google" id="ProtNLM"/>
    </source>
</evidence>
<keyword evidence="9" id="KW-1185">Reference proteome</keyword>
<dbReference type="HOGENOM" id="CLU_520199_0_0_1"/>
<keyword evidence="3 6" id="KW-0812">Transmembrane</keyword>
<reference evidence="7 9" key="1">
    <citation type="journal article" date="2012" name="Nature">
        <title>Algal genomes reveal evolutionary mosaicism and the fate of nucleomorphs.</title>
        <authorList>
            <consortium name="DOE Joint Genome Institute"/>
            <person name="Curtis B.A."/>
            <person name="Tanifuji G."/>
            <person name="Burki F."/>
            <person name="Gruber A."/>
            <person name="Irimia M."/>
            <person name="Maruyama S."/>
            <person name="Arias M.C."/>
            <person name="Ball S.G."/>
            <person name="Gile G.H."/>
            <person name="Hirakawa Y."/>
            <person name="Hopkins J.F."/>
            <person name="Kuo A."/>
            <person name="Rensing S.A."/>
            <person name="Schmutz J."/>
            <person name="Symeonidi A."/>
            <person name="Elias M."/>
            <person name="Eveleigh R.J."/>
            <person name="Herman E.K."/>
            <person name="Klute M.J."/>
            <person name="Nakayama T."/>
            <person name="Obornik M."/>
            <person name="Reyes-Prieto A."/>
            <person name="Armbrust E.V."/>
            <person name="Aves S.J."/>
            <person name="Beiko R.G."/>
            <person name="Coutinho P."/>
            <person name="Dacks J.B."/>
            <person name="Durnford D.G."/>
            <person name="Fast N.M."/>
            <person name="Green B.R."/>
            <person name="Grisdale C.J."/>
            <person name="Hempel F."/>
            <person name="Henrissat B."/>
            <person name="Hoppner M.P."/>
            <person name="Ishida K."/>
            <person name="Kim E."/>
            <person name="Koreny L."/>
            <person name="Kroth P.G."/>
            <person name="Liu Y."/>
            <person name="Malik S.B."/>
            <person name="Maier U.G."/>
            <person name="McRose D."/>
            <person name="Mock T."/>
            <person name="Neilson J.A."/>
            <person name="Onodera N.T."/>
            <person name="Poole A.M."/>
            <person name="Pritham E.J."/>
            <person name="Richards T.A."/>
            <person name="Rocap G."/>
            <person name="Roy S.W."/>
            <person name="Sarai C."/>
            <person name="Schaack S."/>
            <person name="Shirato S."/>
            <person name="Slamovits C.H."/>
            <person name="Spencer D.F."/>
            <person name="Suzuki S."/>
            <person name="Worden A.Z."/>
            <person name="Zauner S."/>
            <person name="Barry K."/>
            <person name="Bell C."/>
            <person name="Bharti A.K."/>
            <person name="Crow J.A."/>
            <person name="Grimwood J."/>
            <person name="Kramer R."/>
            <person name="Lindquist E."/>
            <person name="Lucas S."/>
            <person name="Salamov A."/>
            <person name="McFadden G.I."/>
            <person name="Lane C.E."/>
            <person name="Keeling P.J."/>
            <person name="Gray M.W."/>
            <person name="Grigoriev I.V."/>
            <person name="Archibald J.M."/>
        </authorList>
    </citation>
    <scope>NUCLEOTIDE SEQUENCE</scope>
    <source>
        <strain evidence="7 9">CCMP2712</strain>
    </source>
</reference>
<feature type="transmembrane region" description="Helical" evidence="6">
    <location>
        <begin position="479"/>
        <end position="498"/>
    </location>
</feature>
<feature type="transmembrane region" description="Helical" evidence="6">
    <location>
        <begin position="453"/>
        <end position="473"/>
    </location>
</feature>
<dbReference type="InterPro" id="IPR005828">
    <property type="entry name" value="MFS_sugar_transport-like"/>
</dbReference>
<reference evidence="8" key="3">
    <citation type="submission" date="2016-03" db="UniProtKB">
        <authorList>
            <consortium name="EnsemblProtists"/>
        </authorList>
    </citation>
    <scope>IDENTIFICATION</scope>
</reference>
<organism evidence="7">
    <name type="scientific">Guillardia theta (strain CCMP2712)</name>
    <name type="common">Cryptophyte</name>
    <dbReference type="NCBI Taxonomy" id="905079"/>
    <lineage>
        <taxon>Eukaryota</taxon>
        <taxon>Cryptophyceae</taxon>
        <taxon>Pyrenomonadales</taxon>
        <taxon>Geminigeraceae</taxon>
        <taxon>Guillardia</taxon>
    </lineage>
</organism>
<keyword evidence="4 6" id="KW-1133">Transmembrane helix</keyword>
<proteinExistence type="predicted"/>
<dbReference type="GeneID" id="17299672"/>
<dbReference type="GO" id="GO:0016020">
    <property type="term" value="C:membrane"/>
    <property type="evidence" value="ECO:0007669"/>
    <property type="project" value="UniProtKB-SubCell"/>
</dbReference>
<accession>L1J3E1</accession>
<evidence type="ECO:0000256" key="2">
    <source>
        <dbReference type="ARBA" id="ARBA00022448"/>
    </source>
</evidence>
<feature type="transmembrane region" description="Helical" evidence="6">
    <location>
        <begin position="246"/>
        <end position="264"/>
    </location>
</feature>
<name>L1J3E1_GUITC</name>
<evidence type="ECO:0000313" key="8">
    <source>
        <dbReference type="EnsemblProtists" id="EKX43031"/>
    </source>
</evidence>
<dbReference type="Gene3D" id="1.20.1250.20">
    <property type="entry name" value="MFS general substrate transporter like domains"/>
    <property type="match status" value="1"/>
</dbReference>
<feature type="transmembrane region" description="Helical" evidence="6">
    <location>
        <begin position="366"/>
        <end position="385"/>
    </location>
</feature>
<feature type="transmembrane region" description="Helical" evidence="6">
    <location>
        <begin position="392"/>
        <end position="411"/>
    </location>
</feature>
<dbReference type="KEGG" id="gtt:GUITHDRAFT_111073"/>
<evidence type="ECO:0000256" key="1">
    <source>
        <dbReference type="ARBA" id="ARBA00004141"/>
    </source>
</evidence>
<dbReference type="PANTHER" id="PTHR23511">
    <property type="entry name" value="SYNAPTIC VESICLE GLYCOPROTEIN 2"/>
    <property type="match status" value="1"/>
</dbReference>
<dbReference type="RefSeq" id="XP_005830011.1">
    <property type="nucleotide sequence ID" value="XM_005829954.1"/>
</dbReference>
<dbReference type="AlphaFoldDB" id="L1J3E1"/>
<evidence type="ECO:0000313" key="7">
    <source>
        <dbReference type="EMBL" id="EKX43031.1"/>
    </source>
</evidence>
<dbReference type="GO" id="GO:0022857">
    <property type="term" value="F:transmembrane transporter activity"/>
    <property type="evidence" value="ECO:0007669"/>
    <property type="project" value="InterPro"/>
</dbReference>
<dbReference type="Proteomes" id="UP000011087">
    <property type="component" value="Unassembled WGS sequence"/>
</dbReference>
<evidence type="ECO:0000313" key="9">
    <source>
        <dbReference type="Proteomes" id="UP000011087"/>
    </source>
</evidence>
<dbReference type="InterPro" id="IPR036259">
    <property type="entry name" value="MFS_trans_sf"/>
</dbReference>
<dbReference type="Pfam" id="PF00083">
    <property type="entry name" value="Sugar_tr"/>
    <property type="match status" value="1"/>
</dbReference>
<comment type="subcellular location">
    <subcellularLocation>
        <location evidence="1">Membrane</location>
        <topology evidence="1">Multi-pass membrane protein</topology>
    </subcellularLocation>
</comment>
<dbReference type="EMBL" id="JH993013">
    <property type="protein sequence ID" value="EKX43031.1"/>
    <property type="molecule type" value="Genomic_DNA"/>
</dbReference>
<dbReference type="EnsemblProtists" id="EKX43031">
    <property type="protein sequence ID" value="EKX43031"/>
    <property type="gene ID" value="GUITHDRAFT_111073"/>
</dbReference>
<dbReference type="OrthoDB" id="4139357at2759"/>
<dbReference type="SUPFAM" id="SSF103473">
    <property type="entry name" value="MFS general substrate transporter"/>
    <property type="match status" value="1"/>
</dbReference>
<dbReference type="PaxDb" id="55529-EKX43031"/>
<evidence type="ECO:0000256" key="3">
    <source>
        <dbReference type="ARBA" id="ARBA00022692"/>
    </source>
</evidence>
<keyword evidence="2" id="KW-0813">Transport</keyword>
<evidence type="ECO:0000256" key="6">
    <source>
        <dbReference type="SAM" id="Phobius"/>
    </source>
</evidence>
<evidence type="ECO:0000256" key="4">
    <source>
        <dbReference type="ARBA" id="ARBA00022989"/>
    </source>
</evidence>
<reference evidence="9" key="2">
    <citation type="submission" date="2012-11" db="EMBL/GenBank/DDBJ databases">
        <authorList>
            <person name="Kuo A."/>
            <person name="Curtis B.A."/>
            <person name="Tanifuji G."/>
            <person name="Burki F."/>
            <person name="Gruber A."/>
            <person name="Irimia M."/>
            <person name="Maruyama S."/>
            <person name="Arias M.C."/>
            <person name="Ball S.G."/>
            <person name="Gile G.H."/>
            <person name="Hirakawa Y."/>
            <person name="Hopkins J.F."/>
            <person name="Rensing S.A."/>
            <person name="Schmutz J."/>
            <person name="Symeonidi A."/>
            <person name="Elias M."/>
            <person name="Eveleigh R.J."/>
            <person name="Herman E.K."/>
            <person name="Klute M.J."/>
            <person name="Nakayama T."/>
            <person name="Obornik M."/>
            <person name="Reyes-Prieto A."/>
            <person name="Armbrust E.V."/>
            <person name="Aves S.J."/>
            <person name="Beiko R.G."/>
            <person name="Coutinho P."/>
            <person name="Dacks J.B."/>
            <person name="Durnford D.G."/>
            <person name="Fast N.M."/>
            <person name="Green B.R."/>
            <person name="Grisdale C."/>
            <person name="Hempe F."/>
            <person name="Henrissat B."/>
            <person name="Hoppner M.P."/>
            <person name="Ishida K.-I."/>
            <person name="Kim E."/>
            <person name="Koreny L."/>
            <person name="Kroth P.G."/>
            <person name="Liu Y."/>
            <person name="Malik S.-B."/>
            <person name="Maier U.G."/>
            <person name="McRose D."/>
            <person name="Mock T."/>
            <person name="Neilson J.A."/>
            <person name="Onodera N.T."/>
            <person name="Poole A.M."/>
            <person name="Pritham E.J."/>
            <person name="Richards T.A."/>
            <person name="Rocap G."/>
            <person name="Roy S.W."/>
            <person name="Sarai C."/>
            <person name="Schaack S."/>
            <person name="Shirato S."/>
            <person name="Slamovits C.H."/>
            <person name="Spencer D.F."/>
            <person name="Suzuki S."/>
            <person name="Worden A.Z."/>
            <person name="Zauner S."/>
            <person name="Barry K."/>
            <person name="Bell C."/>
            <person name="Bharti A.K."/>
            <person name="Crow J.A."/>
            <person name="Grimwood J."/>
            <person name="Kramer R."/>
            <person name="Lindquist E."/>
            <person name="Lucas S."/>
            <person name="Salamov A."/>
            <person name="McFadden G.I."/>
            <person name="Lane C.E."/>
            <person name="Keeling P.J."/>
            <person name="Gray M.W."/>
            <person name="Grigoriev I.V."/>
            <person name="Archibald J.M."/>
        </authorList>
    </citation>
    <scope>NUCLEOTIDE SEQUENCE</scope>
    <source>
        <strain evidence="9">CCMP2712</strain>
    </source>
</reference>
<protein>
    <recommendedName>
        <fullName evidence="10">Major facilitator superfamily (MFS) profile domain-containing protein</fullName>
    </recommendedName>
</protein>
<feature type="transmembrane region" description="Helical" evidence="6">
    <location>
        <begin position="158"/>
        <end position="186"/>
    </location>
</feature>